<comment type="caution">
    <text evidence="1">The sequence shown here is derived from an EMBL/GenBank/DDBJ whole genome shotgun (WGS) entry which is preliminary data.</text>
</comment>
<name>A0ACC2XRE2_9TREE</name>
<proteinExistence type="predicted"/>
<protein>
    <submittedName>
        <fullName evidence="1">Uncharacterized protein</fullName>
    </submittedName>
</protein>
<gene>
    <name evidence="1" type="ORF">QFC24_001939</name>
</gene>
<organism evidence="1 2">
    <name type="scientific">Naganishia onofrii</name>
    <dbReference type="NCBI Taxonomy" id="1851511"/>
    <lineage>
        <taxon>Eukaryota</taxon>
        <taxon>Fungi</taxon>
        <taxon>Dikarya</taxon>
        <taxon>Basidiomycota</taxon>
        <taxon>Agaricomycotina</taxon>
        <taxon>Tremellomycetes</taxon>
        <taxon>Filobasidiales</taxon>
        <taxon>Filobasidiaceae</taxon>
        <taxon>Naganishia</taxon>
    </lineage>
</organism>
<keyword evidence="2" id="KW-1185">Reference proteome</keyword>
<evidence type="ECO:0000313" key="2">
    <source>
        <dbReference type="Proteomes" id="UP001234202"/>
    </source>
</evidence>
<accession>A0ACC2XRE2</accession>
<evidence type="ECO:0000313" key="1">
    <source>
        <dbReference type="EMBL" id="KAJ9126216.1"/>
    </source>
</evidence>
<sequence>MSGYFVPASHDGPFSKTFVPEYALHPSEHNQPKATYPARLPRDAIPSVNASVSVGSGSSTDAQPVLTIPVLGFGIWAWGDTLTYGWNGKQTPNGYDANLNEQSIEGAFDKMLQLFPDRVFIDTAEFYGVWGLSESLLGDLIQKRLRENQERIVLATKFFPNPWRHPWSYPQCVVEAFGGSLSRTRLDTIDIWQLHGPSNGALFGTGGFWPRLITIVDSFAEAYRHGHMRGVGVCNLSREQTEFMYEEFRKRGVPMVSVQVEFSLLRMDAWKHGFIDWAHSKNVSRQSPSTHTKALPPLSPPPQLAFIAYSPIGLGRLTGKYNAHLLPRGNRNFGHIAWSKIQPIINQLLLIGSQHGKTPTAVALNWIMCKGAIPIPTPKNAEQVVDISESLGWKLTTEEEEALDRVGVVDDWDWNLLQHWQNWWWQQG</sequence>
<dbReference type="Proteomes" id="UP001234202">
    <property type="component" value="Unassembled WGS sequence"/>
</dbReference>
<reference evidence="1" key="1">
    <citation type="submission" date="2023-04" db="EMBL/GenBank/DDBJ databases">
        <title>Draft Genome sequencing of Naganishia species isolated from polar environments using Oxford Nanopore Technology.</title>
        <authorList>
            <person name="Leo P."/>
            <person name="Venkateswaran K."/>
        </authorList>
    </citation>
    <scope>NUCLEOTIDE SEQUENCE</scope>
    <source>
        <strain evidence="1">DBVPG 5303</strain>
    </source>
</reference>
<dbReference type="EMBL" id="JASBWV010000005">
    <property type="protein sequence ID" value="KAJ9126216.1"/>
    <property type="molecule type" value="Genomic_DNA"/>
</dbReference>